<protein>
    <recommendedName>
        <fullName evidence="1">AMP-dependent synthetase/ligase domain-containing protein</fullName>
    </recommendedName>
</protein>
<dbReference type="Pfam" id="PF00501">
    <property type="entry name" value="AMP-binding"/>
    <property type="match status" value="1"/>
</dbReference>
<proteinExistence type="predicted"/>
<reference evidence="3" key="3">
    <citation type="submission" date="2015-06" db="UniProtKB">
        <authorList>
            <consortium name="EnsemblMetazoa"/>
        </authorList>
    </citation>
    <scope>IDENTIFICATION</scope>
</reference>
<dbReference type="STRING" id="283909.R7UGS8"/>
<dbReference type="SUPFAM" id="SSF56801">
    <property type="entry name" value="Acetyl-CoA synthetase-like"/>
    <property type="match status" value="1"/>
</dbReference>
<dbReference type="EMBL" id="KB304010">
    <property type="protein sequence ID" value="ELU02462.1"/>
    <property type="molecule type" value="Genomic_DNA"/>
</dbReference>
<sequence>MLSTLRIIRTVVKRGSSIRHLRPPVYSCKQNERDFSVSTSPSSNIQSSPFETISIPDRVPLPHHIMAKFPRRTFTFNQLQTAIAKVDSALVKQGFKKGDVITIFSPNCPEFGVMYLTVTTVGGVVRT</sequence>
<gene>
    <name evidence="2" type="ORF">CAPTEDRAFT_191363</name>
</gene>
<organism evidence="2">
    <name type="scientific">Capitella teleta</name>
    <name type="common">Polychaete worm</name>
    <dbReference type="NCBI Taxonomy" id="283909"/>
    <lineage>
        <taxon>Eukaryota</taxon>
        <taxon>Metazoa</taxon>
        <taxon>Spiralia</taxon>
        <taxon>Lophotrochozoa</taxon>
        <taxon>Annelida</taxon>
        <taxon>Polychaeta</taxon>
        <taxon>Sedentaria</taxon>
        <taxon>Scolecida</taxon>
        <taxon>Capitellidae</taxon>
        <taxon>Capitella</taxon>
    </lineage>
</organism>
<dbReference type="EMBL" id="AMQN01008799">
    <property type="status" value="NOT_ANNOTATED_CDS"/>
    <property type="molecule type" value="Genomic_DNA"/>
</dbReference>
<dbReference type="Gene3D" id="3.40.50.980">
    <property type="match status" value="1"/>
</dbReference>
<dbReference type="AlphaFoldDB" id="R7UGS8"/>
<accession>R7UGS8</accession>
<evidence type="ECO:0000313" key="4">
    <source>
        <dbReference type="Proteomes" id="UP000014760"/>
    </source>
</evidence>
<evidence type="ECO:0000313" key="3">
    <source>
        <dbReference type="EnsemblMetazoa" id="CapteP191363"/>
    </source>
</evidence>
<feature type="domain" description="AMP-dependent synthetase/ligase" evidence="1">
    <location>
        <begin position="64"/>
        <end position="125"/>
    </location>
</feature>
<keyword evidence="4" id="KW-1185">Reference proteome</keyword>
<dbReference type="PANTHER" id="PTHR24096">
    <property type="entry name" value="LONG-CHAIN-FATTY-ACID--COA LIGASE"/>
    <property type="match status" value="1"/>
</dbReference>
<dbReference type="PANTHER" id="PTHR24096:SF422">
    <property type="entry name" value="BCDNA.GH02901"/>
    <property type="match status" value="1"/>
</dbReference>
<name>R7UGS8_CAPTE</name>
<feature type="non-terminal residue" evidence="2">
    <location>
        <position position="127"/>
    </location>
</feature>
<dbReference type="HOGENOM" id="CLU_1975999_0_0_1"/>
<dbReference type="InterPro" id="IPR000873">
    <property type="entry name" value="AMP-dep_synth/lig_dom"/>
</dbReference>
<reference evidence="2 4" key="2">
    <citation type="journal article" date="2013" name="Nature">
        <title>Insights into bilaterian evolution from three spiralian genomes.</title>
        <authorList>
            <person name="Simakov O."/>
            <person name="Marletaz F."/>
            <person name="Cho S.J."/>
            <person name="Edsinger-Gonzales E."/>
            <person name="Havlak P."/>
            <person name="Hellsten U."/>
            <person name="Kuo D.H."/>
            <person name="Larsson T."/>
            <person name="Lv J."/>
            <person name="Arendt D."/>
            <person name="Savage R."/>
            <person name="Osoegawa K."/>
            <person name="de Jong P."/>
            <person name="Grimwood J."/>
            <person name="Chapman J.A."/>
            <person name="Shapiro H."/>
            <person name="Aerts A."/>
            <person name="Otillar R.P."/>
            <person name="Terry A.Y."/>
            <person name="Boore J.L."/>
            <person name="Grigoriev I.V."/>
            <person name="Lindberg D.R."/>
            <person name="Seaver E.C."/>
            <person name="Weisblat D.A."/>
            <person name="Putnam N.H."/>
            <person name="Rokhsar D.S."/>
        </authorList>
    </citation>
    <scope>NUCLEOTIDE SEQUENCE</scope>
    <source>
        <strain evidence="2 4">I ESC-2004</strain>
    </source>
</reference>
<dbReference type="GO" id="GO:0016405">
    <property type="term" value="F:CoA-ligase activity"/>
    <property type="evidence" value="ECO:0007669"/>
    <property type="project" value="TreeGrafter"/>
</dbReference>
<reference evidence="4" key="1">
    <citation type="submission" date="2012-12" db="EMBL/GenBank/DDBJ databases">
        <authorList>
            <person name="Hellsten U."/>
            <person name="Grimwood J."/>
            <person name="Chapman J.A."/>
            <person name="Shapiro H."/>
            <person name="Aerts A."/>
            <person name="Otillar R.P."/>
            <person name="Terry A.Y."/>
            <person name="Boore J.L."/>
            <person name="Simakov O."/>
            <person name="Marletaz F."/>
            <person name="Cho S.-J."/>
            <person name="Edsinger-Gonzales E."/>
            <person name="Havlak P."/>
            <person name="Kuo D.-H."/>
            <person name="Larsson T."/>
            <person name="Lv J."/>
            <person name="Arendt D."/>
            <person name="Savage R."/>
            <person name="Osoegawa K."/>
            <person name="de Jong P."/>
            <person name="Lindberg D.R."/>
            <person name="Seaver E.C."/>
            <person name="Weisblat D.A."/>
            <person name="Putnam N.H."/>
            <person name="Grigoriev I.V."/>
            <person name="Rokhsar D.S."/>
        </authorList>
    </citation>
    <scope>NUCLEOTIDE SEQUENCE</scope>
    <source>
        <strain evidence="4">I ESC-2004</strain>
    </source>
</reference>
<dbReference type="EnsemblMetazoa" id="CapteT191363">
    <property type="protein sequence ID" value="CapteP191363"/>
    <property type="gene ID" value="CapteG191363"/>
</dbReference>
<dbReference type="Proteomes" id="UP000014760">
    <property type="component" value="Unassembled WGS sequence"/>
</dbReference>
<evidence type="ECO:0000313" key="2">
    <source>
        <dbReference type="EMBL" id="ELU02462.1"/>
    </source>
</evidence>
<dbReference type="OrthoDB" id="10253869at2759"/>
<evidence type="ECO:0000259" key="1">
    <source>
        <dbReference type="Pfam" id="PF00501"/>
    </source>
</evidence>